<proteinExistence type="predicted"/>
<gene>
    <name evidence="2" type="ORF">CLCR_01324</name>
</gene>
<organism evidence="2 3">
    <name type="scientific">Cladophialophora carrionii</name>
    <dbReference type="NCBI Taxonomy" id="86049"/>
    <lineage>
        <taxon>Eukaryota</taxon>
        <taxon>Fungi</taxon>
        <taxon>Dikarya</taxon>
        <taxon>Ascomycota</taxon>
        <taxon>Pezizomycotina</taxon>
        <taxon>Eurotiomycetes</taxon>
        <taxon>Chaetothyriomycetidae</taxon>
        <taxon>Chaetothyriales</taxon>
        <taxon>Herpotrichiellaceae</taxon>
        <taxon>Cladophialophora</taxon>
    </lineage>
</organism>
<dbReference type="EMBL" id="LGRB01000016">
    <property type="protein sequence ID" value="OCT46132.1"/>
    <property type="molecule type" value="Genomic_DNA"/>
</dbReference>
<reference evidence="3" key="1">
    <citation type="submission" date="2015-07" db="EMBL/GenBank/DDBJ databases">
        <authorList>
            <person name="Teixeira M.M."/>
            <person name="Souza R.C."/>
            <person name="Almeida L.G."/>
            <person name="Vicente V.A."/>
            <person name="de Hoog S."/>
            <person name="Bocca A.L."/>
            <person name="de Almeida S.R."/>
            <person name="Vasconcelos A.T."/>
            <person name="Felipe M.S."/>
        </authorList>
    </citation>
    <scope>NUCLEOTIDE SEQUENCE [LARGE SCALE GENOMIC DNA]</scope>
    <source>
        <strain evidence="3">KSF</strain>
    </source>
</reference>
<feature type="region of interest" description="Disordered" evidence="1">
    <location>
        <begin position="72"/>
        <end position="97"/>
    </location>
</feature>
<evidence type="ECO:0000256" key="1">
    <source>
        <dbReference type="SAM" id="MobiDB-lite"/>
    </source>
</evidence>
<protein>
    <submittedName>
        <fullName evidence="2">Uncharacterized protein</fullName>
    </submittedName>
</protein>
<evidence type="ECO:0000313" key="3">
    <source>
        <dbReference type="Proteomes" id="UP000094526"/>
    </source>
</evidence>
<comment type="caution">
    <text evidence="2">The sequence shown here is derived from an EMBL/GenBank/DDBJ whole genome shotgun (WGS) entry which is preliminary data.</text>
</comment>
<dbReference type="Proteomes" id="UP000094526">
    <property type="component" value="Unassembled WGS sequence"/>
</dbReference>
<dbReference type="AlphaFoldDB" id="A0A1C1CCE3"/>
<name>A0A1C1CCE3_9EURO</name>
<keyword evidence="3" id="KW-1185">Reference proteome</keyword>
<dbReference type="VEuPathDB" id="FungiDB:CLCR_01324"/>
<accession>A0A1C1CCE3</accession>
<evidence type="ECO:0000313" key="2">
    <source>
        <dbReference type="EMBL" id="OCT46132.1"/>
    </source>
</evidence>
<sequence length="199" mass="21165">MSPGDSMSESVIAPVWSGEAFLACLLACSVPRKGARATPFNNNIGVLLYLYRPYPTTNSTAPPPTVARELKSATRVTRTRRRGTHTPIPPVPLCRGTDTPGPPSADPLGHIELELTDPAEEAPKRTSEVRAHVLLEQADGKGIKGFNVLIKGLAWEVGVPLEDVDDDGPPGDDVALLRFFVKEDEGADDVGAETICATG</sequence>